<feature type="region of interest" description="Disordered" evidence="1">
    <location>
        <begin position="70"/>
        <end position="160"/>
    </location>
</feature>
<dbReference type="AlphaFoldDB" id="A0A820IKA0"/>
<organism evidence="3 4">
    <name type="scientific">Rotaria socialis</name>
    <dbReference type="NCBI Taxonomy" id="392032"/>
    <lineage>
        <taxon>Eukaryota</taxon>
        <taxon>Metazoa</taxon>
        <taxon>Spiralia</taxon>
        <taxon>Gnathifera</taxon>
        <taxon>Rotifera</taxon>
        <taxon>Eurotatoria</taxon>
        <taxon>Bdelloidea</taxon>
        <taxon>Philodinida</taxon>
        <taxon>Philodinidae</taxon>
        <taxon>Rotaria</taxon>
    </lineage>
</organism>
<feature type="region of interest" description="Disordered" evidence="1">
    <location>
        <begin position="1"/>
        <end position="20"/>
    </location>
</feature>
<dbReference type="Proteomes" id="UP000663851">
    <property type="component" value="Unassembled WGS sequence"/>
</dbReference>
<name>A0A820IKA0_9BILA</name>
<evidence type="ECO:0000256" key="1">
    <source>
        <dbReference type="SAM" id="MobiDB-lite"/>
    </source>
</evidence>
<proteinExistence type="predicted"/>
<feature type="compositionally biased region" description="Basic and acidic residues" evidence="1">
    <location>
        <begin position="83"/>
        <end position="93"/>
    </location>
</feature>
<dbReference type="EMBL" id="CAJOBO010000901">
    <property type="protein sequence ID" value="CAF4308680.1"/>
    <property type="molecule type" value="Genomic_DNA"/>
</dbReference>
<dbReference type="EMBL" id="CAJNYD010004083">
    <property type="protein sequence ID" value="CAF3569974.1"/>
    <property type="molecule type" value="Genomic_DNA"/>
</dbReference>
<evidence type="ECO:0000313" key="2">
    <source>
        <dbReference type="EMBL" id="CAF3569974.1"/>
    </source>
</evidence>
<dbReference type="Proteomes" id="UP000663833">
    <property type="component" value="Unassembled WGS sequence"/>
</dbReference>
<reference evidence="3" key="1">
    <citation type="submission" date="2021-02" db="EMBL/GenBank/DDBJ databases">
        <authorList>
            <person name="Nowell W R."/>
        </authorList>
    </citation>
    <scope>NUCLEOTIDE SEQUENCE</scope>
</reference>
<comment type="caution">
    <text evidence="3">The sequence shown here is derived from an EMBL/GenBank/DDBJ whole genome shotgun (WGS) entry which is preliminary data.</text>
</comment>
<evidence type="ECO:0000313" key="4">
    <source>
        <dbReference type="Proteomes" id="UP000663851"/>
    </source>
</evidence>
<accession>A0A820IKA0</accession>
<evidence type="ECO:0000313" key="3">
    <source>
        <dbReference type="EMBL" id="CAF4308680.1"/>
    </source>
</evidence>
<feature type="compositionally biased region" description="Polar residues" evidence="1">
    <location>
        <begin position="127"/>
        <end position="140"/>
    </location>
</feature>
<sequence length="190" mass="21695">MSIRNGTAPPPTTFRKKRWDPLLDSERRKFRVQHTPPLSLRQFIRSTITNIPDGKQWKPAGICYVRLVHEDPPPKAPDSLPEISEKPHKESRPSWRPPGIGRWKRPGSPNEETKEKQSEDATDDSQSKATSILRSKQGQKVENPWRPSGHHSHTPVPYFDAPSLRWSTEEIKKSLSKFGPATKNPSTNQK</sequence>
<protein>
    <submittedName>
        <fullName evidence="3">Uncharacterized protein</fullName>
    </submittedName>
</protein>
<gene>
    <name evidence="3" type="ORF">HFQ381_LOCUS14022</name>
    <name evidence="2" type="ORF">LUA448_LOCUS28902</name>
</gene>